<feature type="domain" description="DUF2726" evidence="2">
    <location>
        <begin position="58"/>
        <end position="166"/>
    </location>
</feature>
<dbReference type="Proteomes" id="UP000254572">
    <property type="component" value="Unassembled WGS sequence"/>
</dbReference>
<keyword evidence="1" id="KW-1133">Transmembrane helix</keyword>
<keyword evidence="4" id="KW-1185">Reference proteome</keyword>
<dbReference type="EMBL" id="UFUW01000001">
    <property type="protein sequence ID" value="SUX23056.1"/>
    <property type="molecule type" value="Genomic_DNA"/>
</dbReference>
<evidence type="ECO:0000313" key="3">
    <source>
        <dbReference type="EMBL" id="SUX23056.1"/>
    </source>
</evidence>
<keyword evidence="1" id="KW-0812">Transmembrane</keyword>
<proteinExistence type="predicted"/>
<feature type="transmembrane region" description="Helical" evidence="1">
    <location>
        <begin position="6"/>
        <end position="25"/>
    </location>
</feature>
<protein>
    <submittedName>
        <fullName evidence="3">Protein of uncharacterized function (DUF2726)</fullName>
    </submittedName>
</protein>
<keyword evidence="1" id="KW-0472">Membrane</keyword>
<gene>
    <name evidence="3" type="ORF">NCTC13294_01408</name>
</gene>
<organism evidence="3 4">
    <name type="scientific">Cardiobacterium valvarum</name>
    <dbReference type="NCBI Taxonomy" id="194702"/>
    <lineage>
        <taxon>Bacteria</taxon>
        <taxon>Pseudomonadati</taxon>
        <taxon>Pseudomonadota</taxon>
        <taxon>Gammaproteobacteria</taxon>
        <taxon>Cardiobacteriales</taxon>
        <taxon>Cardiobacteriaceae</taxon>
        <taxon>Cardiobacterium</taxon>
    </lineage>
</organism>
<dbReference type="OrthoDB" id="5679025at2"/>
<evidence type="ECO:0000259" key="2">
    <source>
        <dbReference type="Pfam" id="PF10881"/>
    </source>
</evidence>
<dbReference type="AlphaFoldDB" id="A0A381E8B7"/>
<accession>A0A381E8B7</accession>
<reference evidence="3 4" key="1">
    <citation type="submission" date="2018-06" db="EMBL/GenBank/DDBJ databases">
        <authorList>
            <consortium name="Pathogen Informatics"/>
            <person name="Doyle S."/>
        </authorList>
    </citation>
    <scope>NUCLEOTIDE SEQUENCE [LARGE SCALE GENOMIC DNA]</scope>
    <source>
        <strain evidence="3 4">NCTC13294</strain>
    </source>
</reference>
<dbReference type="Pfam" id="PF10881">
    <property type="entry name" value="DUF2726"/>
    <property type="match status" value="1"/>
</dbReference>
<evidence type="ECO:0000256" key="1">
    <source>
        <dbReference type="SAM" id="Phobius"/>
    </source>
</evidence>
<dbReference type="RefSeq" id="WP_115611687.1">
    <property type="nucleotide sequence ID" value="NZ_JBHLZC010000006.1"/>
</dbReference>
<evidence type="ECO:0000313" key="4">
    <source>
        <dbReference type="Proteomes" id="UP000254572"/>
    </source>
</evidence>
<dbReference type="InterPro" id="IPR024402">
    <property type="entry name" value="DUF2726"/>
</dbReference>
<sequence length="187" mass="20884">MPHNCLIGVALFIIAALLILGIIRLRRRQRQKSDKNNPILQRAREHLQAVRGAPFQAKPLANRLEKAAYQTAVDIVQKRRRNEQVLLQVSLGEILQSKDRCAYWAVNSKRVDLLVIDHELRPLAVIEIDGSGHGLSRDIARINDKIKDIVLAAAGIPLIRIPAPDDNLGAIRALVQQQLTACLKRLA</sequence>
<name>A0A381E8B7_9GAMM</name>